<dbReference type="GO" id="GO:0008168">
    <property type="term" value="F:methyltransferase activity"/>
    <property type="evidence" value="ECO:0007669"/>
    <property type="project" value="UniProtKB-KW"/>
</dbReference>
<dbReference type="PANTHER" id="PTHR43667:SF1">
    <property type="entry name" value="CYCLOPROPANE-FATTY-ACYL-PHOSPHOLIPID SYNTHASE"/>
    <property type="match status" value="1"/>
</dbReference>
<evidence type="ECO:0000256" key="1">
    <source>
        <dbReference type="ARBA" id="ARBA00010815"/>
    </source>
</evidence>
<dbReference type="InterPro" id="IPR003333">
    <property type="entry name" value="CMAS"/>
</dbReference>
<name>A0ABS5I728_9PROT</name>
<dbReference type="Pfam" id="PF02353">
    <property type="entry name" value="CMAS"/>
    <property type="match status" value="1"/>
</dbReference>
<evidence type="ECO:0000256" key="2">
    <source>
        <dbReference type="ARBA" id="ARBA00022603"/>
    </source>
</evidence>
<accession>A0ABS5I728</accession>
<keyword evidence="3" id="KW-0808">Transferase</keyword>
<dbReference type="EMBL" id="JAGTUF010000001">
    <property type="protein sequence ID" value="MBR9970220.1"/>
    <property type="molecule type" value="Genomic_DNA"/>
</dbReference>
<evidence type="ECO:0000313" key="6">
    <source>
        <dbReference type="EMBL" id="MBR9970220.1"/>
    </source>
</evidence>
<gene>
    <name evidence="6" type="ORF">KEC16_00655</name>
</gene>
<dbReference type="SUPFAM" id="SSF53335">
    <property type="entry name" value="S-adenosyl-L-methionine-dependent methyltransferases"/>
    <property type="match status" value="1"/>
</dbReference>
<dbReference type="Proteomes" id="UP000680714">
    <property type="component" value="Unassembled WGS sequence"/>
</dbReference>
<evidence type="ECO:0000256" key="4">
    <source>
        <dbReference type="ARBA" id="ARBA00022691"/>
    </source>
</evidence>
<dbReference type="PIRSF" id="PIRSF003085">
    <property type="entry name" value="CMAS"/>
    <property type="match status" value="1"/>
</dbReference>
<dbReference type="InterPro" id="IPR029063">
    <property type="entry name" value="SAM-dependent_MTases_sf"/>
</dbReference>
<dbReference type="PANTHER" id="PTHR43667">
    <property type="entry name" value="CYCLOPROPANE-FATTY-ACYL-PHOSPHOLIPID SYNTHASE"/>
    <property type="match status" value="1"/>
</dbReference>
<evidence type="ECO:0000313" key="7">
    <source>
        <dbReference type="Proteomes" id="UP000680714"/>
    </source>
</evidence>
<comment type="caution">
    <text evidence="6">The sequence shown here is derived from an EMBL/GenBank/DDBJ whole genome shotgun (WGS) entry which is preliminary data.</text>
</comment>
<evidence type="ECO:0000256" key="3">
    <source>
        <dbReference type="ARBA" id="ARBA00022679"/>
    </source>
</evidence>
<comment type="similarity">
    <text evidence="1">Belongs to the CFA/CMAS family.</text>
</comment>
<keyword evidence="2 6" id="KW-0489">Methyltransferase</keyword>
<proteinExistence type="inferred from homology"/>
<dbReference type="InterPro" id="IPR050723">
    <property type="entry name" value="CFA/CMAS"/>
</dbReference>
<evidence type="ECO:0000256" key="5">
    <source>
        <dbReference type="ARBA" id="ARBA00023098"/>
    </source>
</evidence>
<dbReference type="GO" id="GO:0032259">
    <property type="term" value="P:methylation"/>
    <property type="evidence" value="ECO:0007669"/>
    <property type="project" value="UniProtKB-KW"/>
</dbReference>
<keyword evidence="7" id="KW-1185">Reference proteome</keyword>
<keyword evidence="4" id="KW-0949">S-adenosyl-L-methionine</keyword>
<dbReference type="RefSeq" id="WP_211545732.1">
    <property type="nucleotide sequence ID" value="NZ_JAGTUF010000001.1"/>
</dbReference>
<protein>
    <submittedName>
        <fullName evidence="6">Class I SAM-dependent methyltransferase</fullName>
    </submittedName>
</protein>
<dbReference type="CDD" id="cd02440">
    <property type="entry name" value="AdoMet_MTases"/>
    <property type="match status" value="1"/>
</dbReference>
<keyword evidence="5" id="KW-0443">Lipid metabolism</keyword>
<organism evidence="6 7">
    <name type="scientific">Magnetospirillum sulfuroxidans</name>
    <dbReference type="NCBI Taxonomy" id="611300"/>
    <lineage>
        <taxon>Bacteria</taxon>
        <taxon>Pseudomonadati</taxon>
        <taxon>Pseudomonadota</taxon>
        <taxon>Alphaproteobacteria</taxon>
        <taxon>Rhodospirillales</taxon>
        <taxon>Rhodospirillaceae</taxon>
        <taxon>Magnetospirillum</taxon>
    </lineage>
</organism>
<reference evidence="6 7" key="1">
    <citation type="submission" date="2021-04" db="EMBL/GenBank/DDBJ databases">
        <title>Magnetospirillum sulfuroxidans sp. nov., a facultative chemolithoautotrophic sulfur-oxidizing alphaproteobacterium isolated from freshwater sediment and proposals for Paramagetospirillum gen. nov., and Magnetospirillaceae fam. nov.</title>
        <authorList>
            <person name="Koziaeva V."/>
            <person name="Geelhoed J.S."/>
            <person name="Sorokin D.Y."/>
            <person name="Grouzdev D.S."/>
        </authorList>
    </citation>
    <scope>NUCLEOTIDE SEQUENCE [LARGE SCALE GENOMIC DNA]</scope>
    <source>
        <strain evidence="6 7">J10</strain>
    </source>
</reference>
<sequence>MSLLDLLFSNLISQGAIGLIDSAGTKRQYGDGSAPVAVARITDKKTERRITLAPDYHLLEAYTDGTLVMEEGSFHDFLDVCCANVADGGFNPLHKAYQAMGRAFLFWQRWNPMHLAQKRVSHHYDLHENLFKLFLDDDLQYSCAYFQNADDSLEQAQAAKKRHIIAKLDIKDGQSVLDIGCGWGGMALQIARTADVKVLGVTLSKEQLEVARRRAAEAGLADRVRFELLDYRKLSQRFDRIVSVGMFEHVGPPHYRQYFRKVRDLLTDDGVALVHSVGEYDYGSSNPWIQRHIFPGSYTPSLGQVLPAVGKAKLWTTDVEVLRVHYAETLKAWRDRFTTRRAEAAALYDERFCRMWEAYLSACEIGFRRMSLMVFQIQLTKHRYALPLTRDYMLETERRLAEK</sequence>
<dbReference type="Gene3D" id="3.40.50.150">
    <property type="entry name" value="Vaccinia Virus protein VP39"/>
    <property type="match status" value="1"/>
</dbReference>